<dbReference type="AlphaFoldDB" id="A0A3Q2NNB6"/>
<reference evidence="1" key="1">
    <citation type="submission" date="2025-08" db="UniProtKB">
        <authorList>
            <consortium name="Ensembl"/>
        </authorList>
    </citation>
    <scope>IDENTIFICATION</scope>
</reference>
<evidence type="ECO:0000313" key="2">
    <source>
        <dbReference type="Proteomes" id="UP000265000"/>
    </source>
</evidence>
<dbReference type="GO" id="GO:0015889">
    <property type="term" value="P:cobalamin transport"/>
    <property type="evidence" value="ECO:0007669"/>
    <property type="project" value="TreeGrafter"/>
</dbReference>
<dbReference type="PANTHER" id="PTHR10559:SF18">
    <property type="entry name" value="TRANSCOBALAMIN II"/>
    <property type="match status" value="1"/>
</dbReference>
<sequence>MCPLDYEPVPIEVVVKNSLLNKNPVTYSTEVVHGWILLGAMRKLMDVNENFKFSYTEDPNYGPFLDSVNGLAGKEEERTYWELLVKTPDGTIIRPNVGTSNLENQYKYSVNMKHLNI</sequence>
<dbReference type="GeneTree" id="ENSGT00390000014712"/>
<evidence type="ECO:0008006" key="3">
    <source>
        <dbReference type="Google" id="ProtNLM"/>
    </source>
</evidence>
<proteinExistence type="predicted"/>
<keyword evidence="2" id="KW-1185">Reference proteome</keyword>
<dbReference type="InterPro" id="IPR051588">
    <property type="entry name" value="Cobalamin_Transport"/>
</dbReference>
<dbReference type="GO" id="GO:0031419">
    <property type="term" value="F:cobalamin binding"/>
    <property type="evidence" value="ECO:0007669"/>
    <property type="project" value="TreeGrafter"/>
</dbReference>
<dbReference type="Proteomes" id="UP000265000">
    <property type="component" value="Unplaced"/>
</dbReference>
<accession>A0A3Q2NNB6</accession>
<dbReference type="PANTHER" id="PTHR10559">
    <property type="entry name" value="TRANSCOBALAMIN-1/GASTRIC INTRINSIC FACTOR"/>
    <property type="match status" value="1"/>
</dbReference>
<name>A0A3Q2NNB6_FUNHE</name>
<dbReference type="GO" id="GO:0005615">
    <property type="term" value="C:extracellular space"/>
    <property type="evidence" value="ECO:0007669"/>
    <property type="project" value="TreeGrafter"/>
</dbReference>
<reference evidence="1" key="2">
    <citation type="submission" date="2025-09" db="UniProtKB">
        <authorList>
            <consortium name="Ensembl"/>
        </authorList>
    </citation>
    <scope>IDENTIFICATION</scope>
</reference>
<dbReference type="Ensembl" id="ENSFHET00000015579.1">
    <property type="protein sequence ID" value="ENSFHEP00000000405.1"/>
    <property type="gene ID" value="ENSFHEG00000001122.1"/>
</dbReference>
<protein>
    <recommendedName>
        <fullName evidence="3">DUF4430 domain-containing protein</fullName>
    </recommendedName>
</protein>
<evidence type="ECO:0000313" key="1">
    <source>
        <dbReference type="Ensembl" id="ENSFHEP00000000405.1"/>
    </source>
</evidence>
<organism evidence="1 2">
    <name type="scientific">Fundulus heteroclitus</name>
    <name type="common">Killifish</name>
    <name type="synonym">Mummichog</name>
    <dbReference type="NCBI Taxonomy" id="8078"/>
    <lineage>
        <taxon>Eukaryota</taxon>
        <taxon>Metazoa</taxon>
        <taxon>Chordata</taxon>
        <taxon>Craniata</taxon>
        <taxon>Vertebrata</taxon>
        <taxon>Euteleostomi</taxon>
        <taxon>Actinopterygii</taxon>
        <taxon>Neopterygii</taxon>
        <taxon>Teleostei</taxon>
        <taxon>Neoteleostei</taxon>
        <taxon>Acanthomorphata</taxon>
        <taxon>Ovalentaria</taxon>
        <taxon>Atherinomorphae</taxon>
        <taxon>Cyprinodontiformes</taxon>
        <taxon>Fundulidae</taxon>
        <taxon>Fundulus</taxon>
    </lineage>
</organism>
<dbReference type="Gene3D" id="2.170.130.30">
    <property type="match status" value="1"/>
</dbReference>